<protein>
    <submittedName>
        <fullName evidence="2">Uncharacterized protein</fullName>
    </submittedName>
</protein>
<gene>
    <name evidence="2" type="ORF">TL16_g01560</name>
</gene>
<dbReference type="SUPFAM" id="SSF55961">
    <property type="entry name" value="Bet v1-like"/>
    <property type="match status" value="1"/>
</dbReference>
<evidence type="ECO:0000313" key="3">
    <source>
        <dbReference type="Proteomes" id="UP001162640"/>
    </source>
</evidence>
<dbReference type="EMBL" id="BLQM01000035">
    <property type="protein sequence ID" value="GMH53906.1"/>
    <property type="molecule type" value="Genomic_DNA"/>
</dbReference>
<reference evidence="3" key="1">
    <citation type="journal article" date="2023" name="Commun. Biol.">
        <title>Genome analysis of Parmales, the sister group of diatoms, reveals the evolutionary specialization of diatoms from phago-mixotrophs to photoautotrophs.</title>
        <authorList>
            <person name="Ban H."/>
            <person name="Sato S."/>
            <person name="Yoshikawa S."/>
            <person name="Yamada K."/>
            <person name="Nakamura Y."/>
            <person name="Ichinomiya M."/>
            <person name="Sato N."/>
            <person name="Blanc-Mathieu R."/>
            <person name="Endo H."/>
            <person name="Kuwata A."/>
            <person name="Ogata H."/>
        </authorList>
    </citation>
    <scope>NUCLEOTIDE SEQUENCE [LARGE SCALE GENOMIC DNA]</scope>
</reference>
<dbReference type="AlphaFoldDB" id="A0A9W6ZKX0"/>
<feature type="transmembrane region" description="Helical" evidence="1">
    <location>
        <begin position="275"/>
        <end position="295"/>
    </location>
</feature>
<dbReference type="Gene3D" id="3.30.530.20">
    <property type="match status" value="1"/>
</dbReference>
<dbReference type="InterPro" id="IPR023393">
    <property type="entry name" value="START-like_dom_sf"/>
</dbReference>
<organism evidence="2 3">
    <name type="scientific">Triparma laevis f. inornata</name>
    <dbReference type="NCBI Taxonomy" id="1714386"/>
    <lineage>
        <taxon>Eukaryota</taxon>
        <taxon>Sar</taxon>
        <taxon>Stramenopiles</taxon>
        <taxon>Ochrophyta</taxon>
        <taxon>Bolidophyceae</taxon>
        <taxon>Parmales</taxon>
        <taxon>Triparmaceae</taxon>
        <taxon>Triparma</taxon>
    </lineage>
</organism>
<keyword evidence="1" id="KW-1133">Transmembrane helix</keyword>
<comment type="caution">
    <text evidence="2">The sequence shown here is derived from an EMBL/GenBank/DDBJ whole genome shotgun (WGS) entry which is preliminary data.</text>
</comment>
<keyword evidence="1" id="KW-0472">Membrane</keyword>
<evidence type="ECO:0000313" key="2">
    <source>
        <dbReference type="EMBL" id="GMH53906.1"/>
    </source>
</evidence>
<keyword evidence="1" id="KW-0812">Transmembrane</keyword>
<sequence length="486" mass="54931">MQIEDLPVCGGAKQCRVTYITQLDAGGSIPTWVVDKKVDVALSVVQLAIDEFRQEKVNAAELREKATFTRERGQDEVYSEEEKALLERVRKKFEGLLKEGKGWKQLKSPGVFVKMGSTYEEGSSAVVGRAVTVVDATTEDCAAWEYAKMTRENTKLHYDFGGLGKNVVTLSNHSELYHLVIDFGVTSFAPRELPEVNGVPQTRVTYCQQIDSKGFIPSFVMNSRIAQTLEYLSTTRKKFDKSLAIDAGRRVEIAKKINQEEEVVHFRHPNEVGGLYFTLNLFTPVIGLALVLNLIPDGTYDELTTKLLTKLAVGLAGGLLFLLGLFFTLMEEEYRQTFLSVETGGQISRRRFLEGNDLQKASVFGVHVSHLNPIKDKIEAWIIAGRKQWEEEKPEWFTDSWKAMVPKEMIPKKGSEEAVTVVSEEKKDVVGGDEEAQAGHRKSLIESLVNRKKNYKVAPEDMKKEQFIDVQEFKREMKRCETKLNM</sequence>
<accession>A0A9W6ZKX0</accession>
<evidence type="ECO:0000256" key="1">
    <source>
        <dbReference type="SAM" id="Phobius"/>
    </source>
</evidence>
<proteinExistence type="predicted"/>
<dbReference type="Proteomes" id="UP001162640">
    <property type="component" value="Unassembled WGS sequence"/>
</dbReference>
<name>A0A9W6ZKX0_9STRA</name>
<feature type="transmembrane region" description="Helical" evidence="1">
    <location>
        <begin position="307"/>
        <end position="329"/>
    </location>
</feature>